<keyword evidence="1" id="KW-0614">Plasmid</keyword>
<dbReference type="Pfam" id="PF13412">
    <property type="entry name" value="HTH_24"/>
    <property type="match status" value="1"/>
</dbReference>
<protein>
    <submittedName>
        <fullName evidence="1">Uncharacterized protein</fullName>
    </submittedName>
</protein>
<geneLocation type="plasmid" evidence="1">
    <name>pLM19O2</name>
</geneLocation>
<accession>A0A0D5A0B0</accession>
<dbReference type="RefSeq" id="WP_181377311.1">
    <property type="nucleotide sequence ID" value="NZ_KM659092.1"/>
</dbReference>
<sequence length="142" mass="16313">MIWFYQYHFYCQLLHTYYFNYGIVPLTPAGIPVFSGAMKRGPKLKYEKRITLPLSGVMLDKIDSALTDSENRLDFIRDAITAELKKRYPDADDYELTGEVDNSGLMKVAQSLWADPKMSAREIAEFTGLSISTLYRRLGPRD</sequence>
<dbReference type="EMBL" id="KM659092">
    <property type="protein sequence ID" value="AJW29977.1"/>
    <property type="molecule type" value="Genomic_DNA"/>
</dbReference>
<organism evidence="1">
    <name type="scientific">Ochrobactrum sp. LM19</name>
    <dbReference type="NCBI Taxonomy" id="1449781"/>
    <lineage>
        <taxon>Bacteria</taxon>
        <taxon>Pseudomonadati</taxon>
        <taxon>Pseudomonadota</taxon>
        <taxon>Alphaproteobacteria</taxon>
        <taxon>Hyphomicrobiales</taxon>
        <taxon>Brucellaceae</taxon>
        <taxon>Brucella/Ochrobactrum group</taxon>
        <taxon>Ochrobactrum</taxon>
    </lineage>
</organism>
<dbReference type="AlphaFoldDB" id="A0A0D5A0B0"/>
<name>A0A0D5A0B0_9HYPH</name>
<gene>
    <name evidence="1" type="ORF">pLM19O2_p32</name>
</gene>
<proteinExistence type="predicted"/>
<reference evidence="1" key="1">
    <citation type="submission" date="2014-09" db="EMBL/GenBank/DDBJ databases">
        <title>The mobilome of the heavy metals and metalloids hypertolerant bacteria from the Lubin copper mine (Poland).</title>
        <authorList>
            <person name="Dziewit L."/>
            <person name="Bartosik D."/>
        </authorList>
    </citation>
    <scope>NUCLEOTIDE SEQUENCE</scope>
    <source>
        <plasmid evidence="1">pLM19O2</plasmid>
    </source>
</reference>
<evidence type="ECO:0000313" key="1">
    <source>
        <dbReference type="EMBL" id="AJW29977.1"/>
    </source>
</evidence>